<dbReference type="Gene3D" id="3.40.50.1980">
    <property type="entry name" value="Nitrogenase molybdenum iron protein domain"/>
    <property type="match status" value="2"/>
</dbReference>
<gene>
    <name evidence="8" type="ORF">VN24_00150</name>
</gene>
<evidence type="ECO:0000259" key="7">
    <source>
        <dbReference type="PROSITE" id="PS50983"/>
    </source>
</evidence>
<dbReference type="Pfam" id="PF01497">
    <property type="entry name" value="Peripla_BP_2"/>
    <property type="match status" value="1"/>
</dbReference>
<dbReference type="AlphaFoldDB" id="A0A0D5NDM0"/>
<dbReference type="Proteomes" id="UP000032633">
    <property type="component" value="Chromosome"/>
</dbReference>
<evidence type="ECO:0000313" key="8">
    <source>
        <dbReference type="EMBL" id="AJY73326.1"/>
    </source>
</evidence>
<reference evidence="9" key="2">
    <citation type="submission" date="2015-03" db="EMBL/GenBank/DDBJ databases">
        <title>Genome sequence of Paenibacillus beijingensis strain DSM 24997T.</title>
        <authorList>
            <person name="Kwak Y."/>
            <person name="Shin J.-H."/>
        </authorList>
    </citation>
    <scope>NUCLEOTIDE SEQUENCE [LARGE SCALE GENOMIC DNA]</scope>
    <source>
        <strain evidence="9">DSM 24997</strain>
    </source>
</reference>
<accession>A0A0D5NDM0</accession>
<proteinExistence type="inferred from homology"/>
<comment type="similarity">
    <text evidence="2">Belongs to the bacterial solute-binding protein 8 family.</text>
</comment>
<dbReference type="CDD" id="cd01146">
    <property type="entry name" value="FhuD"/>
    <property type="match status" value="1"/>
</dbReference>
<evidence type="ECO:0000256" key="2">
    <source>
        <dbReference type="ARBA" id="ARBA00008814"/>
    </source>
</evidence>
<dbReference type="InterPro" id="IPR002491">
    <property type="entry name" value="ABC_transptr_periplasmic_BD"/>
</dbReference>
<feature type="domain" description="Fe/B12 periplasmic-binding" evidence="7">
    <location>
        <begin position="82"/>
        <end position="351"/>
    </location>
</feature>
<evidence type="ECO:0000256" key="5">
    <source>
        <dbReference type="SAM" id="MobiDB-lite"/>
    </source>
</evidence>
<reference evidence="8 9" key="1">
    <citation type="journal article" date="2015" name="J. Biotechnol.">
        <title>Complete genome sequence of Paenibacillus beijingensis 7188(T) (=DSM 24997(T)), a novel rhizobacterium from jujube garden soil.</title>
        <authorList>
            <person name="Kwak Y."/>
            <person name="Shin J.H."/>
        </authorList>
    </citation>
    <scope>NUCLEOTIDE SEQUENCE [LARGE SCALE GENOMIC DNA]</scope>
    <source>
        <strain evidence="8 9">DSM 24997</strain>
    </source>
</reference>
<dbReference type="KEGG" id="pbj:VN24_00150"/>
<dbReference type="PRINTS" id="PR01715">
    <property type="entry name" value="FERRIBNDNGPP"/>
</dbReference>
<evidence type="ECO:0000256" key="3">
    <source>
        <dbReference type="ARBA" id="ARBA00022448"/>
    </source>
</evidence>
<organism evidence="8 9">
    <name type="scientific">Paenibacillus beijingensis</name>
    <dbReference type="NCBI Taxonomy" id="1126833"/>
    <lineage>
        <taxon>Bacteria</taxon>
        <taxon>Bacillati</taxon>
        <taxon>Bacillota</taxon>
        <taxon>Bacilli</taxon>
        <taxon>Bacillales</taxon>
        <taxon>Paenibacillaceae</taxon>
        <taxon>Paenibacillus</taxon>
    </lineage>
</organism>
<comment type="subcellular location">
    <subcellularLocation>
        <location evidence="1">Cell envelope</location>
    </subcellularLocation>
</comment>
<dbReference type="GO" id="GO:1901678">
    <property type="term" value="P:iron coordination entity transport"/>
    <property type="evidence" value="ECO:0007669"/>
    <property type="project" value="UniProtKB-ARBA"/>
</dbReference>
<dbReference type="PANTHER" id="PTHR30532:SF29">
    <property type="entry name" value="FE(3+) DICITRATE-BINDING PERIPLASMIC PROTEIN"/>
    <property type="match status" value="1"/>
</dbReference>
<dbReference type="OrthoDB" id="9793175at2"/>
<dbReference type="EMBL" id="CP011058">
    <property type="protein sequence ID" value="AJY73326.1"/>
    <property type="molecule type" value="Genomic_DNA"/>
</dbReference>
<dbReference type="PANTHER" id="PTHR30532">
    <property type="entry name" value="IRON III DICITRATE-BINDING PERIPLASMIC PROTEIN"/>
    <property type="match status" value="1"/>
</dbReference>
<dbReference type="InterPro" id="IPR051313">
    <property type="entry name" value="Bact_iron-sidero_bind"/>
</dbReference>
<dbReference type="PROSITE" id="PS51257">
    <property type="entry name" value="PROKAR_LIPOPROTEIN"/>
    <property type="match status" value="1"/>
</dbReference>
<dbReference type="SUPFAM" id="SSF53807">
    <property type="entry name" value="Helical backbone' metal receptor"/>
    <property type="match status" value="1"/>
</dbReference>
<feature type="chain" id="PRO_5002296500" description="Fe/B12 periplasmic-binding domain-containing protein" evidence="6">
    <location>
        <begin position="24"/>
        <end position="351"/>
    </location>
</feature>
<feature type="signal peptide" evidence="6">
    <location>
        <begin position="1"/>
        <end position="23"/>
    </location>
</feature>
<feature type="region of interest" description="Disordered" evidence="5">
    <location>
        <begin position="28"/>
        <end position="61"/>
    </location>
</feature>
<keyword evidence="9" id="KW-1185">Reference proteome</keyword>
<evidence type="ECO:0000256" key="4">
    <source>
        <dbReference type="ARBA" id="ARBA00022729"/>
    </source>
</evidence>
<keyword evidence="4 6" id="KW-0732">Signal</keyword>
<dbReference type="PROSITE" id="PS50983">
    <property type="entry name" value="FE_B12_PBP"/>
    <property type="match status" value="1"/>
</dbReference>
<protein>
    <recommendedName>
        <fullName evidence="7">Fe/B12 periplasmic-binding domain-containing protein</fullName>
    </recommendedName>
</protein>
<feature type="compositionally biased region" description="Low complexity" evidence="5">
    <location>
        <begin position="33"/>
        <end position="58"/>
    </location>
</feature>
<evidence type="ECO:0000313" key="9">
    <source>
        <dbReference type="Proteomes" id="UP000032633"/>
    </source>
</evidence>
<dbReference type="PATRIC" id="fig|1126833.4.peg.36"/>
<name>A0A0D5NDM0_9BACL</name>
<dbReference type="GO" id="GO:0030288">
    <property type="term" value="C:outer membrane-bounded periplasmic space"/>
    <property type="evidence" value="ECO:0007669"/>
    <property type="project" value="TreeGrafter"/>
</dbReference>
<sequence>MLFRSRYAVLILTVFLFIVAACANNGESVSENSTSSSSSTTTSTSSKTSSSTSASTTSEAAPEVKTVNDALGVVEIKGVPQRVVALDWVYLEDVLAAGVQPVGAADIEGYKTWVKVKVAIGPDVQDVGARFEPNLEQIAALKPDLIIGVKYRHEKIADQLKAIAPTLIFDPFSPEETQDPYKEMEETFMTIADVLGKKDEGQKMLDNLNGMYTEAKEKLKDNKAGANYVLLQAFSDQNAVTFRIFTDNSLAGFILSKLGMTNAYKSDKLEEFGFSETSVETLTKVQDASLITMIQTDDEVLNNFMKDNPVWKGLTFVKENRIFALGGDTWPFGGPLSAEVFTERVVSVLGK</sequence>
<dbReference type="HOGENOM" id="CLU_038034_0_2_9"/>
<evidence type="ECO:0000256" key="1">
    <source>
        <dbReference type="ARBA" id="ARBA00004196"/>
    </source>
</evidence>
<dbReference type="STRING" id="1126833.VN24_00150"/>
<evidence type="ECO:0000256" key="6">
    <source>
        <dbReference type="SAM" id="SignalP"/>
    </source>
</evidence>
<keyword evidence="3" id="KW-0813">Transport</keyword>